<accession>A0A7Y9XCI0</accession>
<name>A0A7Y9XCI0_9ACTN</name>
<reference evidence="1 2" key="1">
    <citation type="submission" date="2020-07" db="EMBL/GenBank/DDBJ databases">
        <title>Sequencing the genomes of 1000 actinobacteria strains.</title>
        <authorList>
            <person name="Klenk H.-P."/>
        </authorList>
    </citation>
    <scope>NUCLEOTIDE SEQUENCE [LARGE SCALE GENOMIC DNA]</scope>
    <source>
        <strain evidence="1 2">DSM 45278</strain>
    </source>
</reference>
<dbReference type="Proteomes" id="UP000584931">
    <property type="component" value="Unassembled WGS sequence"/>
</dbReference>
<evidence type="ECO:0000313" key="2">
    <source>
        <dbReference type="Proteomes" id="UP000584931"/>
    </source>
</evidence>
<comment type="caution">
    <text evidence="1">The sequence shown here is derived from an EMBL/GenBank/DDBJ whole genome shotgun (WGS) entry which is preliminary data.</text>
</comment>
<dbReference type="EMBL" id="JACCHL010000001">
    <property type="protein sequence ID" value="NYH52018.1"/>
    <property type="molecule type" value="Genomic_DNA"/>
</dbReference>
<proteinExistence type="predicted"/>
<dbReference type="RefSeq" id="WP_237683343.1">
    <property type="nucleotide sequence ID" value="NZ_JACCHL010000001.1"/>
</dbReference>
<protein>
    <submittedName>
        <fullName evidence="1">Antitoxin component YwqK of YwqJK toxin-antitoxin module</fullName>
    </submittedName>
</protein>
<organism evidence="1 2">
    <name type="scientific">Nocardiopsis sinuspersici</name>
    <dbReference type="NCBI Taxonomy" id="501010"/>
    <lineage>
        <taxon>Bacteria</taxon>
        <taxon>Bacillati</taxon>
        <taxon>Actinomycetota</taxon>
        <taxon>Actinomycetes</taxon>
        <taxon>Streptosporangiales</taxon>
        <taxon>Nocardiopsidaceae</taxon>
        <taxon>Nocardiopsis</taxon>
    </lineage>
</organism>
<sequence length="281" mass="31518">MQRINSEELGFLDEITARFPGHSFTGQSVERDGEYTQFQTFVRGYAIGPSFLADQKGKLLEYSNCVGNIPIGPYFFWSKNGSIAEERVDDFSDGSVRLIRKWDEQGRLTHEDKNPPRKPIVDISSGEAKFRSWQYVPPHPDAPGSKGHVQAVRLSDLDFGGQVTLEDFPYTGEAILLKASGATQLQTFVEGSEDGPFLIWAPSGKLILQGLRQSPHGPVGPWHEWDEEGRLLRETIYDALGNRIIARELDEHCNIVKQEKFAPTRLLTNPETGGEHPAPWL</sequence>
<gene>
    <name evidence="1" type="ORF">HNR06_001607</name>
</gene>
<evidence type="ECO:0000313" key="1">
    <source>
        <dbReference type="EMBL" id="NYH52018.1"/>
    </source>
</evidence>
<dbReference type="AlphaFoldDB" id="A0A7Y9XCI0"/>